<comment type="caution">
    <text evidence="3">The sequence shown here is derived from an EMBL/GenBank/DDBJ whole genome shotgun (WGS) entry which is preliminary data.</text>
</comment>
<feature type="transmembrane region" description="Helical" evidence="2">
    <location>
        <begin position="315"/>
        <end position="338"/>
    </location>
</feature>
<organism evidence="3 4">
    <name type="scientific">Marasmius tenuissimus</name>
    <dbReference type="NCBI Taxonomy" id="585030"/>
    <lineage>
        <taxon>Eukaryota</taxon>
        <taxon>Fungi</taxon>
        <taxon>Dikarya</taxon>
        <taxon>Basidiomycota</taxon>
        <taxon>Agaricomycotina</taxon>
        <taxon>Agaricomycetes</taxon>
        <taxon>Agaricomycetidae</taxon>
        <taxon>Agaricales</taxon>
        <taxon>Marasmiineae</taxon>
        <taxon>Marasmiaceae</taxon>
        <taxon>Marasmius</taxon>
    </lineage>
</organism>
<reference evidence="3 4" key="1">
    <citation type="submission" date="2024-05" db="EMBL/GenBank/DDBJ databases">
        <title>A draft genome resource for the thread blight pathogen Marasmius tenuissimus strain MS-2.</title>
        <authorList>
            <person name="Yulfo-Soto G.E."/>
            <person name="Baruah I.K."/>
            <person name="Amoako-Attah I."/>
            <person name="Bukari Y."/>
            <person name="Meinhardt L.W."/>
            <person name="Bailey B.A."/>
            <person name="Cohen S.P."/>
        </authorList>
    </citation>
    <scope>NUCLEOTIDE SEQUENCE [LARGE SCALE GENOMIC DNA]</scope>
    <source>
        <strain evidence="3 4">MS-2</strain>
    </source>
</reference>
<evidence type="ECO:0000256" key="1">
    <source>
        <dbReference type="SAM" id="MobiDB-lite"/>
    </source>
</evidence>
<evidence type="ECO:0000313" key="3">
    <source>
        <dbReference type="EMBL" id="KAL0061647.1"/>
    </source>
</evidence>
<evidence type="ECO:0000313" key="4">
    <source>
        <dbReference type="Proteomes" id="UP001437256"/>
    </source>
</evidence>
<keyword evidence="2" id="KW-0472">Membrane</keyword>
<keyword evidence="2" id="KW-1133">Transmembrane helix</keyword>
<gene>
    <name evidence="3" type="ORF">AAF712_011508</name>
</gene>
<evidence type="ECO:0000256" key="2">
    <source>
        <dbReference type="SAM" id="Phobius"/>
    </source>
</evidence>
<dbReference type="EMBL" id="JBBXMP010000128">
    <property type="protein sequence ID" value="KAL0061647.1"/>
    <property type="molecule type" value="Genomic_DNA"/>
</dbReference>
<protein>
    <submittedName>
        <fullName evidence="3">Uncharacterized protein</fullName>
    </submittedName>
</protein>
<sequence length="441" mass="49082">MAESEIQYPRRIMVDDKNPRIVYDATSSWNLDVSAFNNTKTFGDPYKQTLTGTNSNRASFTFTFEGDFVQVRGAKHSQDPPPIFTCKVDNNSIDSNGYNSDIYVTTNLVLCEKGLLSKGRHTLTMDITISDPAKQVFWLDSIEYSPLDNTDLTKQTLKVDWSETQSCSYDNKTGQWKAIRGDFDLGVQTRELNATMSLKFNGRSNVSVYGANAYGANRTRLDSTTGTWQIDNNHPAQEFTIPGSKGSPEDQTTVVGRANQHLFTTGLVDGEGEHEMVIRYSGSRDTESPQFLYINYFYVENDSKPVEPEERTVPVGAIAGGVLGGVLGLIAIGGLVWFMRRRRRRKTDHREVHDGRWSGLSSNAIPEVWSGEPLQEPWSPTARGTVEYTPIEPLTPVDYEQREVINGHGYGESDRGARYAALHTSNGSQETATTPPAYTPA</sequence>
<keyword evidence="4" id="KW-1185">Reference proteome</keyword>
<dbReference type="Gene3D" id="2.60.120.260">
    <property type="entry name" value="Galactose-binding domain-like"/>
    <property type="match status" value="1"/>
</dbReference>
<keyword evidence="2" id="KW-0812">Transmembrane</keyword>
<name>A0ABR2ZMN1_9AGAR</name>
<proteinExistence type="predicted"/>
<feature type="region of interest" description="Disordered" evidence="1">
    <location>
        <begin position="407"/>
        <end position="441"/>
    </location>
</feature>
<accession>A0ABR2ZMN1</accession>
<dbReference type="Proteomes" id="UP001437256">
    <property type="component" value="Unassembled WGS sequence"/>
</dbReference>
<feature type="compositionally biased region" description="Low complexity" evidence="1">
    <location>
        <begin position="431"/>
        <end position="441"/>
    </location>
</feature>
<feature type="compositionally biased region" description="Basic and acidic residues" evidence="1">
    <location>
        <begin position="407"/>
        <end position="417"/>
    </location>
</feature>